<comment type="function">
    <text evidence="13">Catalyzes the conversion of 4-hydroxy-tetrahydrodipicolinate (HTPA) to tetrahydrodipicolinate.</text>
</comment>
<evidence type="ECO:0000256" key="3">
    <source>
        <dbReference type="ARBA" id="ARBA00022605"/>
    </source>
</evidence>
<feature type="domain" description="Dihydrodipicolinate reductase N-terminal" evidence="14">
    <location>
        <begin position="10"/>
        <end position="128"/>
    </location>
</feature>
<evidence type="ECO:0000256" key="1">
    <source>
        <dbReference type="ARBA" id="ARBA00006642"/>
    </source>
</evidence>
<evidence type="ECO:0000256" key="7">
    <source>
        <dbReference type="ARBA" id="ARBA00023027"/>
    </source>
</evidence>
<comment type="subunit">
    <text evidence="13">Homotetramer.</text>
</comment>
<evidence type="ECO:0000313" key="17">
    <source>
        <dbReference type="Proteomes" id="UP001501337"/>
    </source>
</evidence>
<dbReference type="SUPFAM" id="SSF51735">
    <property type="entry name" value="NAD(P)-binding Rossmann-fold domains"/>
    <property type="match status" value="1"/>
</dbReference>
<organism evidence="16 17">
    <name type="scientific">Allohahella marinimesophila</name>
    <dbReference type="NCBI Taxonomy" id="1054972"/>
    <lineage>
        <taxon>Bacteria</taxon>
        <taxon>Pseudomonadati</taxon>
        <taxon>Pseudomonadota</taxon>
        <taxon>Gammaproteobacteria</taxon>
        <taxon>Oceanospirillales</taxon>
        <taxon>Hahellaceae</taxon>
        <taxon>Allohahella</taxon>
    </lineage>
</organism>
<evidence type="ECO:0000256" key="11">
    <source>
        <dbReference type="ARBA" id="ARBA00049080"/>
    </source>
</evidence>
<evidence type="ECO:0000256" key="2">
    <source>
        <dbReference type="ARBA" id="ARBA00022490"/>
    </source>
</evidence>
<keyword evidence="3 13" id="KW-0028">Amino-acid biosynthesis</keyword>
<dbReference type="Proteomes" id="UP001501337">
    <property type="component" value="Unassembled WGS sequence"/>
</dbReference>
<dbReference type="PANTHER" id="PTHR20836:SF0">
    <property type="entry name" value="4-HYDROXY-TETRAHYDRODIPICOLINATE REDUCTASE 1, CHLOROPLASTIC-RELATED"/>
    <property type="match status" value="1"/>
</dbReference>
<comment type="caution">
    <text evidence="13">Lacks conserved residue(s) required for the propagation of feature annotation.</text>
</comment>
<comment type="catalytic activity">
    <reaction evidence="12 13">
        <text>(S)-2,3,4,5-tetrahydrodipicolinate + NAD(+) + H2O = (2S,4S)-4-hydroxy-2,3,4,5-tetrahydrodipicolinate + NADH + H(+)</text>
        <dbReference type="Rhea" id="RHEA:35323"/>
        <dbReference type="ChEBI" id="CHEBI:15377"/>
        <dbReference type="ChEBI" id="CHEBI:15378"/>
        <dbReference type="ChEBI" id="CHEBI:16845"/>
        <dbReference type="ChEBI" id="CHEBI:57540"/>
        <dbReference type="ChEBI" id="CHEBI:57945"/>
        <dbReference type="ChEBI" id="CHEBI:67139"/>
        <dbReference type="EC" id="1.17.1.8"/>
    </reaction>
</comment>
<feature type="active site" description="Proton donor" evidence="13">
    <location>
        <position position="162"/>
    </location>
</feature>
<feature type="binding site" evidence="13">
    <location>
        <begin position="14"/>
        <end position="19"/>
    </location>
    <ligand>
        <name>NAD(+)</name>
        <dbReference type="ChEBI" id="CHEBI:57540"/>
    </ligand>
</feature>
<dbReference type="EC" id="1.17.1.8" evidence="10 13"/>
<reference evidence="17" key="1">
    <citation type="journal article" date="2019" name="Int. J. Syst. Evol. Microbiol.">
        <title>The Global Catalogue of Microorganisms (GCM) 10K type strain sequencing project: providing services to taxonomists for standard genome sequencing and annotation.</title>
        <authorList>
            <consortium name="The Broad Institute Genomics Platform"/>
            <consortium name="The Broad Institute Genome Sequencing Center for Infectious Disease"/>
            <person name="Wu L."/>
            <person name="Ma J."/>
        </authorList>
    </citation>
    <scope>NUCLEOTIDE SEQUENCE [LARGE SCALE GENOMIC DNA]</scope>
    <source>
        <strain evidence="17">JCM 17555</strain>
    </source>
</reference>
<evidence type="ECO:0000259" key="14">
    <source>
        <dbReference type="Pfam" id="PF01113"/>
    </source>
</evidence>
<dbReference type="PANTHER" id="PTHR20836">
    <property type="entry name" value="DIHYDRODIPICOLINATE REDUCTASE"/>
    <property type="match status" value="1"/>
</dbReference>
<accession>A0ABP7Q1S8</accession>
<keyword evidence="4 13" id="KW-0521">NADP</keyword>
<evidence type="ECO:0000259" key="15">
    <source>
        <dbReference type="Pfam" id="PF05173"/>
    </source>
</evidence>
<dbReference type="InterPro" id="IPR023940">
    <property type="entry name" value="DHDPR_bac"/>
</dbReference>
<dbReference type="InterPro" id="IPR022664">
    <property type="entry name" value="DapB_N_CS"/>
</dbReference>
<comment type="similarity">
    <text evidence="1 13">Belongs to the DapB family.</text>
</comment>
<dbReference type="HAMAP" id="MF_00102">
    <property type="entry name" value="DapB"/>
    <property type="match status" value="1"/>
</dbReference>
<keyword evidence="6 13" id="KW-0560">Oxidoreductase</keyword>
<comment type="subcellular location">
    <subcellularLocation>
        <location evidence="13">Cytoplasm</location>
    </subcellularLocation>
</comment>
<keyword evidence="7 13" id="KW-0520">NAD</keyword>
<feature type="binding site" evidence="13">
    <location>
        <begin position="168"/>
        <end position="169"/>
    </location>
    <ligand>
        <name>(S)-2,3,4,5-tetrahydrodipicolinate</name>
        <dbReference type="ChEBI" id="CHEBI:16845"/>
    </ligand>
</feature>
<evidence type="ECO:0000313" key="16">
    <source>
        <dbReference type="EMBL" id="GAA3974937.1"/>
    </source>
</evidence>
<keyword evidence="5 13" id="KW-0220">Diaminopimelate biosynthesis</keyword>
<evidence type="ECO:0000256" key="10">
    <source>
        <dbReference type="ARBA" id="ARBA00038983"/>
    </source>
</evidence>
<protein>
    <recommendedName>
        <fullName evidence="10 13">4-hydroxy-tetrahydrodipicolinate reductase</fullName>
        <shortName evidence="13">HTPA reductase</shortName>
        <ecNumber evidence="10 13">1.17.1.8</ecNumber>
    </recommendedName>
</protein>
<feature type="binding site" evidence="13">
    <location>
        <position position="41"/>
    </location>
    <ligand>
        <name>NADP(+)</name>
        <dbReference type="ChEBI" id="CHEBI:58349"/>
    </ligand>
</feature>
<name>A0ABP7Q1S8_9GAMM</name>
<keyword evidence="2 13" id="KW-0963">Cytoplasm</keyword>
<dbReference type="Pfam" id="PF01113">
    <property type="entry name" value="DapB_N"/>
    <property type="match status" value="1"/>
</dbReference>
<dbReference type="PIRSF" id="PIRSF000161">
    <property type="entry name" value="DHPR"/>
    <property type="match status" value="1"/>
</dbReference>
<feature type="binding site" evidence="13">
    <location>
        <begin position="101"/>
        <end position="103"/>
    </location>
    <ligand>
        <name>NAD(+)</name>
        <dbReference type="ChEBI" id="CHEBI:57540"/>
    </ligand>
</feature>
<evidence type="ECO:0000256" key="8">
    <source>
        <dbReference type="ARBA" id="ARBA00023154"/>
    </source>
</evidence>
<proteinExistence type="inferred from homology"/>
<comment type="caution">
    <text evidence="16">The sequence shown here is derived from an EMBL/GenBank/DDBJ whole genome shotgun (WGS) entry which is preliminary data.</text>
</comment>
<dbReference type="InterPro" id="IPR022663">
    <property type="entry name" value="DapB_C"/>
</dbReference>
<comment type="caution">
    <text evidence="13">Was originally thought to be a dihydrodipicolinate reductase (DHDPR), catalyzing the conversion of dihydrodipicolinate to tetrahydrodipicolinate. However, it was shown in E.coli that the substrate of the enzymatic reaction is not dihydrodipicolinate (DHDP) but in fact (2S,4S)-4-hydroxy-2,3,4,5-tetrahydrodipicolinic acid (HTPA), the product released by the DapA-catalyzed reaction.</text>
</comment>
<keyword evidence="8 13" id="KW-0457">Lysine biosynthesis</keyword>
<dbReference type="InterPro" id="IPR036291">
    <property type="entry name" value="NAD(P)-bd_dom_sf"/>
</dbReference>
<dbReference type="SUPFAM" id="SSF55347">
    <property type="entry name" value="Glyceraldehyde-3-phosphate dehydrogenase-like, C-terminal domain"/>
    <property type="match status" value="1"/>
</dbReference>
<dbReference type="EMBL" id="BAABBO010000018">
    <property type="protein sequence ID" value="GAA3974937.1"/>
    <property type="molecule type" value="Genomic_DNA"/>
</dbReference>
<evidence type="ECO:0000256" key="13">
    <source>
        <dbReference type="HAMAP-Rule" id="MF_00102"/>
    </source>
</evidence>
<dbReference type="InterPro" id="IPR000846">
    <property type="entry name" value="DapB_N"/>
</dbReference>
<dbReference type="CDD" id="cd02274">
    <property type="entry name" value="DHDPR_N"/>
    <property type="match status" value="1"/>
</dbReference>
<dbReference type="Gene3D" id="3.30.360.10">
    <property type="entry name" value="Dihydrodipicolinate Reductase, domain 2"/>
    <property type="match status" value="1"/>
</dbReference>
<feature type="binding site" evidence="13">
    <location>
        <begin position="125"/>
        <end position="128"/>
    </location>
    <ligand>
        <name>NAD(+)</name>
        <dbReference type="ChEBI" id="CHEBI:57540"/>
    </ligand>
</feature>
<sequence length="275" mass="28486">MTTSASMTGIAILGVAGRMGRALVEAVQDSPDAELAGATVREGSQFLQADVGAIAGVGSTGIKAATTLDAGCDVIIDFTSVEALEANLELATRLARPIVIGTTGLSEAQKSLLSDTAREIPIVFAPNMSVGVNVLIDIVGRVASLLGDTYDVEIIETHHRFKKDAPSGTALRLGEAAADALGRSLSECAVYGREGHTGERTAREIGFETIRGGDVVGDHTVLFAGLGERVELTHKASSRLTFATGAVKAAVWLAGKPPGLYDMRDVLGLSADQNK</sequence>
<evidence type="ECO:0000256" key="12">
    <source>
        <dbReference type="ARBA" id="ARBA00049396"/>
    </source>
</evidence>
<evidence type="ECO:0000256" key="6">
    <source>
        <dbReference type="ARBA" id="ARBA00023002"/>
    </source>
</evidence>
<dbReference type="PROSITE" id="PS01298">
    <property type="entry name" value="DAPB"/>
    <property type="match status" value="1"/>
</dbReference>
<gene>
    <name evidence="13 16" type="primary">dapB</name>
    <name evidence="16" type="ORF">GCM10022278_34910</name>
</gene>
<comment type="catalytic activity">
    <reaction evidence="11 13">
        <text>(S)-2,3,4,5-tetrahydrodipicolinate + NADP(+) + H2O = (2S,4S)-4-hydroxy-2,3,4,5-tetrahydrodipicolinate + NADPH + H(+)</text>
        <dbReference type="Rhea" id="RHEA:35331"/>
        <dbReference type="ChEBI" id="CHEBI:15377"/>
        <dbReference type="ChEBI" id="CHEBI:15378"/>
        <dbReference type="ChEBI" id="CHEBI:16845"/>
        <dbReference type="ChEBI" id="CHEBI:57783"/>
        <dbReference type="ChEBI" id="CHEBI:58349"/>
        <dbReference type="ChEBI" id="CHEBI:67139"/>
        <dbReference type="EC" id="1.17.1.8"/>
    </reaction>
</comment>
<feature type="active site" description="Proton donor/acceptor" evidence="13">
    <location>
        <position position="158"/>
    </location>
</feature>
<feature type="domain" description="Dihydrodipicolinate reductase C-terminal" evidence="15">
    <location>
        <begin position="131"/>
        <end position="267"/>
    </location>
</feature>
<evidence type="ECO:0000256" key="9">
    <source>
        <dbReference type="ARBA" id="ARBA00037922"/>
    </source>
</evidence>
<evidence type="ECO:0000256" key="4">
    <source>
        <dbReference type="ARBA" id="ARBA00022857"/>
    </source>
</evidence>
<keyword evidence="17" id="KW-1185">Reference proteome</keyword>
<dbReference type="Pfam" id="PF05173">
    <property type="entry name" value="DapB_C"/>
    <property type="match status" value="1"/>
</dbReference>
<dbReference type="Gene3D" id="3.40.50.720">
    <property type="entry name" value="NAD(P)-binding Rossmann-like Domain"/>
    <property type="match status" value="1"/>
</dbReference>
<feature type="binding site" evidence="13">
    <location>
        <position position="159"/>
    </location>
    <ligand>
        <name>(S)-2,3,4,5-tetrahydrodipicolinate</name>
        <dbReference type="ChEBI" id="CHEBI:16845"/>
    </ligand>
</feature>
<dbReference type="NCBIfam" id="TIGR00036">
    <property type="entry name" value="dapB"/>
    <property type="match status" value="1"/>
</dbReference>
<comment type="pathway">
    <text evidence="9 13">Amino-acid biosynthesis; L-lysine biosynthesis via DAP pathway; (S)-tetrahydrodipicolinate from L-aspartate: step 4/4.</text>
</comment>
<evidence type="ECO:0000256" key="5">
    <source>
        <dbReference type="ARBA" id="ARBA00022915"/>
    </source>
</evidence>